<dbReference type="SUPFAM" id="SSF46785">
    <property type="entry name" value="Winged helix' DNA-binding domain"/>
    <property type="match status" value="1"/>
</dbReference>
<keyword evidence="3" id="KW-0804">Transcription</keyword>
<dbReference type="PROSITE" id="PS50987">
    <property type="entry name" value="HTH_ARSR_2"/>
    <property type="match status" value="1"/>
</dbReference>
<comment type="caution">
    <text evidence="5">The sequence shown here is derived from an EMBL/GenBank/DDBJ whole genome shotgun (WGS) entry which is preliminary data.</text>
</comment>
<evidence type="ECO:0000259" key="4">
    <source>
        <dbReference type="PROSITE" id="PS50987"/>
    </source>
</evidence>
<evidence type="ECO:0000256" key="2">
    <source>
        <dbReference type="ARBA" id="ARBA00023125"/>
    </source>
</evidence>
<dbReference type="SMART" id="SM00418">
    <property type="entry name" value="HTH_ARSR"/>
    <property type="match status" value="1"/>
</dbReference>
<dbReference type="EMBL" id="BMNG01000013">
    <property type="protein sequence ID" value="GGO52032.1"/>
    <property type="molecule type" value="Genomic_DNA"/>
</dbReference>
<dbReference type="PANTHER" id="PTHR43132:SF8">
    <property type="entry name" value="HTH-TYPE TRANSCRIPTIONAL REGULATOR KMTR"/>
    <property type="match status" value="1"/>
</dbReference>
<evidence type="ECO:0000313" key="6">
    <source>
        <dbReference type="Proteomes" id="UP000656881"/>
    </source>
</evidence>
<keyword evidence="2" id="KW-0238">DNA-binding</keyword>
<evidence type="ECO:0000256" key="1">
    <source>
        <dbReference type="ARBA" id="ARBA00023015"/>
    </source>
</evidence>
<dbReference type="RefSeq" id="WP_189176077.1">
    <property type="nucleotide sequence ID" value="NZ_BMNG01000013.1"/>
</dbReference>
<protein>
    <submittedName>
        <fullName evidence="5">Transcriptional regulator</fullName>
    </submittedName>
</protein>
<proteinExistence type="predicted"/>
<name>A0ABQ2MHU5_9ACTN</name>
<accession>A0ABQ2MHU5</accession>
<dbReference type="InterPro" id="IPR051011">
    <property type="entry name" value="Metal_resp_trans_reg"/>
</dbReference>
<keyword evidence="6" id="KW-1185">Reference proteome</keyword>
<keyword evidence="1" id="KW-0805">Transcription regulation</keyword>
<feature type="domain" description="HTH arsR-type" evidence="4">
    <location>
        <begin position="217"/>
        <end position="310"/>
    </location>
</feature>
<dbReference type="InterPro" id="IPR001845">
    <property type="entry name" value="HTH_ArsR_DNA-bd_dom"/>
</dbReference>
<dbReference type="Gene3D" id="1.10.10.10">
    <property type="entry name" value="Winged helix-like DNA-binding domain superfamily/Winged helix DNA-binding domain"/>
    <property type="match status" value="1"/>
</dbReference>
<gene>
    <name evidence="5" type="ORF">GCM10012286_56100</name>
</gene>
<dbReference type="InterPro" id="IPR011991">
    <property type="entry name" value="ArsR-like_HTH"/>
</dbReference>
<reference evidence="6" key="1">
    <citation type="journal article" date="2019" name="Int. J. Syst. Evol. Microbiol.">
        <title>The Global Catalogue of Microorganisms (GCM) 10K type strain sequencing project: providing services to taxonomists for standard genome sequencing and annotation.</title>
        <authorList>
            <consortium name="The Broad Institute Genomics Platform"/>
            <consortium name="The Broad Institute Genome Sequencing Center for Infectious Disease"/>
            <person name="Wu L."/>
            <person name="Ma J."/>
        </authorList>
    </citation>
    <scope>NUCLEOTIDE SEQUENCE [LARGE SCALE GENOMIC DNA]</scope>
    <source>
        <strain evidence="6">CGMCC 4.7349</strain>
    </source>
</reference>
<evidence type="ECO:0000256" key="3">
    <source>
        <dbReference type="ARBA" id="ARBA00023163"/>
    </source>
</evidence>
<organism evidence="5 6">
    <name type="scientific">Streptomyces lasiicapitis</name>
    <dbReference type="NCBI Taxonomy" id="1923961"/>
    <lineage>
        <taxon>Bacteria</taxon>
        <taxon>Bacillati</taxon>
        <taxon>Actinomycetota</taxon>
        <taxon>Actinomycetes</taxon>
        <taxon>Kitasatosporales</taxon>
        <taxon>Streptomycetaceae</taxon>
        <taxon>Streptomyces</taxon>
    </lineage>
</organism>
<evidence type="ECO:0000313" key="5">
    <source>
        <dbReference type="EMBL" id="GGO52032.1"/>
    </source>
</evidence>
<sequence>MQRIHFTAADFARTRLKTTAGPLAETAFAYGLLGRGIGAPFARWRSQVGKRLAQRPGLLAGAGDLPDLDALLRGIERSDRAMSGDLLDAAAPVPQVPAQEAPGELSQLWKAVVAPYWDRIVAYLEAECDARGRVVMAGGVDLLLATLHSKMTWKAPVLEIHDGPDEDIHLGGRGLVLTPSVFLNHRAGRVTRKLGENSPVVLAFATPPDVQQAAALWDEPDAEESAQSLGALVGQTRAAALHVLRASCTTSQLADRLGISAAGASQHTAVLRQTGLITTRRIRNTVLHTLTPLGVALLKGMAARPATEQHTPRRRTQSAPRLRVLDAIPAQRTVRHAS</sequence>
<dbReference type="InterPro" id="IPR036388">
    <property type="entry name" value="WH-like_DNA-bd_sf"/>
</dbReference>
<dbReference type="CDD" id="cd00090">
    <property type="entry name" value="HTH_ARSR"/>
    <property type="match status" value="1"/>
</dbReference>
<dbReference type="PANTHER" id="PTHR43132">
    <property type="entry name" value="ARSENICAL RESISTANCE OPERON REPRESSOR ARSR-RELATED"/>
    <property type="match status" value="1"/>
</dbReference>
<dbReference type="Proteomes" id="UP000656881">
    <property type="component" value="Unassembled WGS sequence"/>
</dbReference>
<dbReference type="InterPro" id="IPR036390">
    <property type="entry name" value="WH_DNA-bd_sf"/>
</dbReference>